<organism evidence="2 3">
    <name type="scientific">Streptomyces microflavus</name>
    <name type="common">Streptomyces lipmanii</name>
    <dbReference type="NCBI Taxonomy" id="1919"/>
    <lineage>
        <taxon>Bacteria</taxon>
        <taxon>Bacillati</taxon>
        <taxon>Actinomycetota</taxon>
        <taxon>Actinomycetes</taxon>
        <taxon>Kitasatosporales</taxon>
        <taxon>Streptomycetaceae</taxon>
        <taxon>Streptomyces</taxon>
    </lineage>
</organism>
<feature type="signal peptide" evidence="1">
    <location>
        <begin position="1"/>
        <end position="21"/>
    </location>
</feature>
<evidence type="ECO:0000313" key="2">
    <source>
        <dbReference type="EMBL" id="GFN06260.1"/>
    </source>
</evidence>
<feature type="chain" id="PRO_5029696022" evidence="1">
    <location>
        <begin position="22"/>
        <end position="182"/>
    </location>
</feature>
<name>A0A7J0CUQ6_STRMI</name>
<gene>
    <name evidence="2" type="ORF">Smic_48160</name>
</gene>
<reference evidence="2 3" key="1">
    <citation type="submission" date="2020-05" db="EMBL/GenBank/DDBJ databases">
        <title>Whole genome shotgun sequence of Streptomyces microflavus NBRC 13062.</title>
        <authorList>
            <person name="Komaki H."/>
            <person name="Tamura T."/>
        </authorList>
    </citation>
    <scope>NUCLEOTIDE SEQUENCE [LARGE SCALE GENOMIC DNA]</scope>
    <source>
        <strain evidence="2 3">NBRC 13062</strain>
    </source>
</reference>
<evidence type="ECO:0000256" key="1">
    <source>
        <dbReference type="SAM" id="SignalP"/>
    </source>
</evidence>
<proteinExistence type="predicted"/>
<protein>
    <submittedName>
        <fullName evidence="2">Uncharacterized protein</fullName>
    </submittedName>
</protein>
<keyword evidence="1" id="KW-0732">Signal</keyword>
<evidence type="ECO:0000313" key="3">
    <source>
        <dbReference type="Proteomes" id="UP000498740"/>
    </source>
</evidence>
<comment type="caution">
    <text evidence="2">The sequence shown here is derived from an EMBL/GenBank/DDBJ whole genome shotgun (WGS) entry which is preliminary data.</text>
</comment>
<dbReference type="RefSeq" id="WP_015610639.1">
    <property type="nucleotide sequence ID" value="NZ_BMUG01000012.1"/>
</dbReference>
<sequence length="182" mass="19382">MAVVAGVAGALVLGTLGVAQAAPSPAAQETTVFTPKKQSYKTPKKKQKAGILNAQVKLTGKYPTYYPMAWSFKVTNKKLKAIARSKMNCTATGLNGKYHDNHPAIPVGYEWHSKVGSKKRPHKKKKVYTLSGTCVFKVEVAGKPGKATVGFSFKYAIDPSKGKKTASRSAAPAVTTKVVLDG</sequence>
<accession>A0A7J0CUQ6</accession>
<dbReference type="Proteomes" id="UP000498740">
    <property type="component" value="Unassembled WGS sequence"/>
</dbReference>
<dbReference type="AlphaFoldDB" id="A0A7J0CUQ6"/>
<dbReference type="EMBL" id="BLWD01000001">
    <property type="protein sequence ID" value="GFN06260.1"/>
    <property type="molecule type" value="Genomic_DNA"/>
</dbReference>